<dbReference type="InterPro" id="IPR011856">
    <property type="entry name" value="tRNA_endonuc-like_dom_sf"/>
</dbReference>
<dbReference type="GO" id="GO:0003676">
    <property type="term" value="F:nucleic acid binding"/>
    <property type="evidence" value="ECO:0007669"/>
    <property type="project" value="InterPro"/>
</dbReference>
<dbReference type="EMBL" id="LBZA01000007">
    <property type="protein sequence ID" value="KKR64575.1"/>
    <property type="molecule type" value="Genomic_DNA"/>
</dbReference>
<comment type="caution">
    <text evidence="2">The sequence shown here is derived from an EMBL/GenBank/DDBJ whole genome shotgun (WGS) entry which is preliminary data.</text>
</comment>
<accession>A0A0G0UXY9</accession>
<dbReference type="Pfam" id="PF11645">
    <property type="entry name" value="PDDEXK_5"/>
    <property type="match status" value="1"/>
</dbReference>
<dbReference type="Proteomes" id="UP000034293">
    <property type="component" value="Unassembled WGS sequence"/>
</dbReference>
<gene>
    <name evidence="2" type="ORF">UU02_C0007G0013</name>
</gene>
<protein>
    <recommendedName>
        <fullName evidence="1">PD(D/E)XK endonuclease domain-containing protein</fullName>
    </recommendedName>
</protein>
<dbReference type="Gene3D" id="3.40.1350.10">
    <property type="match status" value="1"/>
</dbReference>
<evidence type="ECO:0000313" key="3">
    <source>
        <dbReference type="Proteomes" id="UP000034293"/>
    </source>
</evidence>
<proteinExistence type="predicted"/>
<dbReference type="AlphaFoldDB" id="A0A0G0UXY9"/>
<sequence length="136" mass="15666">MKTTTNTKGQLAVSKAELRAFELGYLPSRPLFDARYDLIIDDGLRLSRLQVKYANGKPSNTHGSVVVKLEYVDRRKNTYTYKKNEVDALIVYIPKIDKLCFFPKAIFVGKKKLSIRIEKSKNNQEKGVIAAKDYYW</sequence>
<reference evidence="2 3" key="1">
    <citation type="journal article" date="2015" name="Nature">
        <title>rRNA introns, odd ribosomes, and small enigmatic genomes across a large radiation of phyla.</title>
        <authorList>
            <person name="Brown C.T."/>
            <person name="Hug L.A."/>
            <person name="Thomas B.C."/>
            <person name="Sharon I."/>
            <person name="Castelle C.J."/>
            <person name="Singh A."/>
            <person name="Wilkins M.J."/>
            <person name="Williams K.H."/>
            <person name="Banfield J.F."/>
        </authorList>
    </citation>
    <scope>NUCLEOTIDE SEQUENCE [LARGE SCALE GENOMIC DNA]</scope>
</reference>
<evidence type="ECO:0000259" key="1">
    <source>
        <dbReference type="Pfam" id="PF11645"/>
    </source>
</evidence>
<name>A0A0G0UXY9_9BACT</name>
<organism evidence="2 3">
    <name type="scientific">Candidatus Woesebacteria bacterium GW2011_GWA1_40_43</name>
    <dbReference type="NCBI Taxonomy" id="1618553"/>
    <lineage>
        <taxon>Bacteria</taxon>
        <taxon>Candidatus Woeseibacteriota</taxon>
    </lineage>
</organism>
<dbReference type="InterPro" id="IPR021671">
    <property type="entry name" value="PD(D/E)XK_Endonuc"/>
</dbReference>
<feature type="domain" description="PD(D/E)XK endonuclease" evidence="1">
    <location>
        <begin position="4"/>
        <end position="134"/>
    </location>
</feature>
<evidence type="ECO:0000313" key="2">
    <source>
        <dbReference type="EMBL" id="KKR64575.1"/>
    </source>
</evidence>